<evidence type="ECO:0000256" key="4">
    <source>
        <dbReference type="ARBA" id="ARBA00022691"/>
    </source>
</evidence>
<dbReference type="Proteomes" id="UP001146336">
    <property type="component" value="Unassembled WGS sequence"/>
</dbReference>
<dbReference type="EC" id="2.1.1.72" evidence="1"/>
<dbReference type="RefSeq" id="WP_206767466.1">
    <property type="nucleotide sequence ID" value="NZ_JAOZFC020000004.1"/>
</dbReference>
<evidence type="ECO:0000256" key="2">
    <source>
        <dbReference type="ARBA" id="ARBA00022603"/>
    </source>
</evidence>
<keyword evidence="4" id="KW-0949">S-adenosyl-L-methionine</keyword>
<evidence type="ECO:0000259" key="6">
    <source>
        <dbReference type="Pfam" id="PF07669"/>
    </source>
</evidence>
<evidence type="ECO:0000256" key="3">
    <source>
        <dbReference type="ARBA" id="ARBA00022679"/>
    </source>
</evidence>
<evidence type="ECO:0000256" key="5">
    <source>
        <dbReference type="ARBA" id="ARBA00047942"/>
    </source>
</evidence>
<comment type="catalytic activity">
    <reaction evidence="5">
        <text>a 2'-deoxyadenosine in DNA + S-adenosyl-L-methionine = an N(6)-methyl-2'-deoxyadenosine in DNA + S-adenosyl-L-homocysteine + H(+)</text>
        <dbReference type="Rhea" id="RHEA:15197"/>
        <dbReference type="Rhea" id="RHEA-COMP:12418"/>
        <dbReference type="Rhea" id="RHEA-COMP:12419"/>
        <dbReference type="ChEBI" id="CHEBI:15378"/>
        <dbReference type="ChEBI" id="CHEBI:57856"/>
        <dbReference type="ChEBI" id="CHEBI:59789"/>
        <dbReference type="ChEBI" id="CHEBI:90615"/>
        <dbReference type="ChEBI" id="CHEBI:90616"/>
        <dbReference type="EC" id="2.1.1.72"/>
    </reaction>
</comment>
<dbReference type="SUPFAM" id="SSF53335">
    <property type="entry name" value="S-adenosyl-L-methionine-dependent methyltransferases"/>
    <property type="match status" value="1"/>
</dbReference>
<name>A0ABT6D5L3_9LACO</name>
<dbReference type="GO" id="GO:0032259">
    <property type="term" value="P:methylation"/>
    <property type="evidence" value="ECO:0007669"/>
    <property type="project" value="UniProtKB-KW"/>
</dbReference>
<feature type="domain" description="Type II methyltransferase M.TaqI-like" evidence="6">
    <location>
        <begin position="478"/>
        <end position="724"/>
    </location>
</feature>
<dbReference type="InterPro" id="IPR002052">
    <property type="entry name" value="DNA_methylase_N6_adenine_CS"/>
</dbReference>
<proteinExistence type="predicted"/>
<dbReference type="PANTHER" id="PTHR33841">
    <property type="entry name" value="DNA METHYLTRANSFERASE YEEA-RELATED"/>
    <property type="match status" value="1"/>
</dbReference>
<dbReference type="GO" id="GO:0008168">
    <property type="term" value="F:methyltransferase activity"/>
    <property type="evidence" value="ECO:0007669"/>
    <property type="project" value="UniProtKB-KW"/>
</dbReference>
<sequence>MTLQLSQIKDDFYSRTKFSGSKADEDNVKLGTYSEILSPLIKEFIPNYLFDSETTYFKGGRSDGTISGLVFEYKKSHHFDKESGVDEALYGRNGGKSDSGLYSYLIDEVVEDAPGVLNDTLFDTNGVGFDGFHWIFARFVPTPTANEIDVTNTRFATKNNSTMQFNAGFTYHVVDFDSGLKELVTLIKSMDKIALTKDNLTNVFRPASSTVRDTVLALYAVIDEELYTKNSSKRVITLYDEWLMTFGAMFGEDDQNTEFNETAESIASLYNLNNSNLDPKMFLFALQTYFNIVLKLLISNFLTQAKSPVAILPTQMDYMEIANLFEGKNDEATVVANFFEVHYYEWFTFVDTSHVEQVTEAINTVLSQLQEFDMGTFTVRPESMHDVLQEVYMNLIPEKVRHLLGEYFSPDWIVEFVLDRIGYSEQELGSSIIDKKIIDPTAGSGAFLLQALKRLISASTSNAKPLLSAKDLDKITSNVVGFDLNPISSISAKANYILSVLSVSDFNDISEPINIPVYITDSVLAPVVYSEENTTTFTAKTSVGDFVIPKFDSFKAANGFMTELSKAVDLGRKIDVFWSLARAEFNIDESQENIIKNLYLKLSELHRAGQDSFWPRILKNSFAPVLLKQRFDFVVGNPPWIAWKAMSKTYREGTLKVWQSYGIFEKSAYDKKTTHDDFGMAVTYVALDQYLKNNGKLMFLLPKTFIKSTKGGEGFRKFSITRNEQDIPVKVLEVDDFNDIKIFQPKHTVSTMALLLQKNAKNKFPMSNWNSWNYVGKSKLKFNAHDTWAAVSTRISNTKLDAQPVDLNDPQTAWLSMPPAELSLAQKALSNGSEPVYHARKGIEPAGAKGVYILKKPVVNKNNPKLVDILNDMDRQRRPDLKSQGAQPGTIEPTYIFPMLGGRNIHRWSVDSSEFILVPHDEEHIYGLSDEELAENAPRTYKWLEYYKQGLYDSRVQNGKFFNPDIHPWYRLDNIGPYTYSKYKVLWKEQTSSFAAVAVGPYSQSVPDADLSLIGGVDKPVVVDSKVLLLATDSFEEALFVAGVLNSPSIRDIIDSYAVALNRGTDVVDYIKLPKFDPDNDVHKAIVQIARDIQTHIKTLTNVDLTQREAQLDSQVKLLFA</sequence>
<evidence type="ECO:0000313" key="7">
    <source>
        <dbReference type="EMBL" id="MDF9300819.1"/>
    </source>
</evidence>
<dbReference type="PANTHER" id="PTHR33841:SF4">
    <property type="entry name" value="RESTRICTION MODIFICATION SYSTEM DNA SPECIFICITY DOMAIN"/>
    <property type="match status" value="1"/>
</dbReference>
<protein>
    <recommendedName>
        <fullName evidence="1">site-specific DNA-methyltransferase (adenine-specific)</fullName>
        <ecNumber evidence="1">2.1.1.72</ecNumber>
    </recommendedName>
</protein>
<dbReference type="InterPro" id="IPR029063">
    <property type="entry name" value="SAM-dependent_MTases_sf"/>
</dbReference>
<comment type="caution">
    <text evidence="7">The sequence shown here is derived from an EMBL/GenBank/DDBJ whole genome shotgun (WGS) entry which is preliminary data.</text>
</comment>
<dbReference type="InterPro" id="IPR011639">
    <property type="entry name" value="MethylTrfase_TaqI-like_dom"/>
</dbReference>
<reference evidence="7" key="1">
    <citation type="submission" date="2023-03" db="EMBL/GenBank/DDBJ databases">
        <title>Comparative genomics of Weissella fermenti BK2, and weissella type species.</title>
        <authorList>
            <person name="Lee J.K."/>
            <person name="Baek J.H."/>
            <person name="Kim J.M."/>
            <person name="Choi D.G."/>
            <person name="Jeon C.O."/>
        </authorList>
    </citation>
    <scope>NUCLEOTIDE SEQUENCE</scope>
    <source>
        <strain evidence="7">BK2</strain>
    </source>
</reference>
<dbReference type="EMBL" id="JAOZFC020000004">
    <property type="protein sequence ID" value="MDF9300819.1"/>
    <property type="molecule type" value="Genomic_DNA"/>
</dbReference>
<keyword evidence="3" id="KW-0808">Transferase</keyword>
<organism evidence="7 8">
    <name type="scientific">Weissella fermenti</name>
    <dbReference type="NCBI Taxonomy" id="2987699"/>
    <lineage>
        <taxon>Bacteria</taxon>
        <taxon>Bacillati</taxon>
        <taxon>Bacillota</taxon>
        <taxon>Bacilli</taxon>
        <taxon>Lactobacillales</taxon>
        <taxon>Lactobacillaceae</taxon>
        <taxon>Weissella</taxon>
    </lineage>
</organism>
<dbReference type="InterPro" id="IPR050953">
    <property type="entry name" value="N4_N6_ade-DNA_methylase"/>
</dbReference>
<keyword evidence="2 7" id="KW-0489">Methyltransferase</keyword>
<evidence type="ECO:0000313" key="8">
    <source>
        <dbReference type="Proteomes" id="UP001146336"/>
    </source>
</evidence>
<gene>
    <name evidence="7" type="ORF">OIT47_011155</name>
</gene>
<accession>A0ABT6D5L3</accession>
<dbReference type="PROSITE" id="PS00092">
    <property type="entry name" value="N6_MTASE"/>
    <property type="match status" value="1"/>
</dbReference>
<dbReference type="PRINTS" id="PR00507">
    <property type="entry name" value="N12N6MTFRASE"/>
</dbReference>
<keyword evidence="8" id="KW-1185">Reference proteome</keyword>
<evidence type="ECO:0000256" key="1">
    <source>
        <dbReference type="ARBA" id="ARBA00011900"/>
    </source>
</evidence>
<dbReference type="Pfam" id="PF07669">
    <property type="entry name" value="Eco57I"/>
    <property type="match status" value="1"/>
</dbReference>
<dbReference type="Gene3D" id="3.40.50.150">
    <property type="entry name" value="Vaccinia Virus protein VP39"/>
    <property type="match status" value="1"/>
</dbReference>